<dbReference type="GeneID" id="36579453"/>
<dbReference type="Proteomes" id="UP000235371">
    <property type="component" value="Unassembled WGS sequence"/>
</dbReference>
<dbReference type="AlphaFoldDB" id="A0A2J6SNC9"/>
<evidence type="ECO:0000313" key="1">
    <source>
        <dbReference type="EMBL" id="PMD52253.1"/>
    </source>
</evidence>
<sequence length="99" mass="10633">MFHAQMGDLITHIIATCPLPLLLYTQTAALATPLGFQALLELCGQSSPPQPLFSRGQVKIKSGKNLFFNNEVPSLTNCSQILGSHHNSVAKDPCNDIGT</sequence>
<organism evidence="1 2">
    <name type="scientific">Hyaloscypha bicolor E</name>
    <dbReference type="NCBI Taxonomy" id="1095630"/>
    <lineage>
        <taxon>Eukaryota</taxon>
        <taxon>Fungi</taxon>
        <taxon>Dikarya</taxon>
        <taxon>Ascomycota</taxon>
        <taxon>Pezizomycotina</taxon>
        <taxon>Leotiomycetes</taxon>
        <taxon>Helotiales</taxon>
        <taxon>Hyaloscyphaceae</taxon>
        <taxon>Hyaloscypha</taxon>
        <taxon>Hyaloscypha bicolor</taxon>
    </lineage>
</organism>
<protein>
    <submittedName>
        <fullName evidence="1">Uncharacterized protein</fullName>
    </submittedName>
</protein>
<dbReference type="EMBL" id="KZ613912">
    <property type="protein sequence ID" value="PMD52253.1"/>
    <property type="molecule type" value="Genomic_DNA"/>
</dbReference>
<evidence type="ECO:0000313" key="2">
    <source>
        <dbReference type="Proteomes" id="UP000235371"/>
    </source>
</evidence>
<gene>
    <name evidence="1" type="ORF">K444DRAFT_257361</name>
</gene>
<accession>A0A2J6SNC9</accession>
<reference evidence="1 2" key="1">
    <citation type="submission" date="2016-04" db="EMBL/GenBank/DDBJ databases">
        <title>A degradative enzymes factory behind the ericoid mycorrhizal symbiosis.</title>
        <authorList>
            <consortium name="DOE Joint Genome Institute"/>
            <person name="Martino E."/>
            <person name="Morin E."/>
            <person name="Grelet G."/>
            <person name="Kuo A."/>
            <person name="Kohler A."/>
            <person name="Daghino S."/>
            <person name="Barry K."/>
            <person name="Choi C."/>
            <person name="Cichocki N."/>
            <person name="Clum A."/>
            <person name="Copeland A."/>
            <person name="Hainaut M."/>
            <person name="Haridas S."/>
            <person name="Labutti K."/>
            <person name="Lindquist E."/>
            <person name="Lipzen A."/>
            <person name="Khouja H.-R."/>
            <person name="Murat C."/>
            <person name="Ohm R."/>
            <person name="Olson A."/>
            <person name="Spatafora J."/>
            <person name="Veneault-Fourrey C."/>
            <person name="Henrissat B."/>
            <person name="Grigoriev I."/>
            <person name="Martin F."/>
            <person name="Perotto S."/>
        </authorList>
    </citation>
    <scope>NUCLEOTIDE SEQUENCE [LARGE SCALE GENOMIC DNA]</scope>
    <source>
        <strain evidence="1 2">E</strain>
    </source>
</reference>
<keyword evidence="2" id="KW-1185">Reference proteome</keyword>
<proteinExistence type="predicted"/>
<dbReference type="RefSeq" id="XP_024729157.1">
    <property type="nucleotide sequence ID" value="XM_024871371.1"/>
</dbReference>
<dbReference type="InParanoid" id="A0A2J6SNC9"/>
<name>A0A2J6SNC9_9HELO</name>